<accession>A0ABR3PH75</accession>
<dbReference type="CDD" id="cd02933">
    <property type="entry name" value="OYE_like_FMN"/>
    <property type="match status" value="1"/>
</dbReference>
<name>A0ABR3PH75_9PEZI</name>
<organism evidence="2 3">
    <name type="scientific">Neodothiora populina</name>
    <dbReference type="NCBI Taxonomy" id="2781224"/>
    <lineage>
        <taxon>Eukaryota</taxon>
        <taxon>Fungi</taxon>
        <taxon>Dikarya</taxon>
        <taxon>Ascomycota</taxon>
        <taxon>Pezizomycotina</taxon>
        <taxon>Dothideomycetes</taxon>
        <taxon>Dothideomycetidae</taxon>
        <taxon>Dothideales</taxon>
        <taxon>Dothioraceae</taxon>
        <taxon>Neodothiora</taxon>
    </lineage>
</organism>
<dbReference type="RefSeq" id="XP_069201766.1">
    <property type="nucleotide sequence ID" value="XM_069341671.1"/>
</dbReference>
<dbReference type="InterPro" id="IPR045247">
    <property type="entry name" value="Oye-like"/>
</dbReference>
<dbReference type="InterPro" id="IPR001155">
    <property type="entry name" value="OxRdtase_FMN_N"/>
</dbReference>
<feature type="domain" description="NADH:flavin oxidoreductase/NADH oxidase N-terminal" evidence="1">
    <location>
        <begin position="20"/>
        <end position="388"/>
    </location>
</feature>
<dbReference type="SUPFAM" id="SSF51395">
    <property type="entry name" value="FMN-linked oxidoreductases"/>
    <property type="match status" value="1"/>
</dbReference>
<sequence length="430" mass="48044">MDAPNLTLKPSEAPKGAQSKLFEPLSIANGKMTLKHRVVHAPLTRNRGVPLKESTPEDPNRIWVPDELVTEYYSQRTTDGGLLISEGIPPSLKSNGMPGVPGLFAPEHLKGWEKVVKAVHDKGGIFYAQLWHAGRTTVQQLTGSPTVSASVSPIEGDVYSHHPPPFSSTPVLYRDFPPEELSEQGIKDTIGEFVAAAKMALDAGFDGIEVHGGNGYLPEQFLNDNINKRTDAYGGTPEKRCRFPLELMTALAEAIGPEKCAIRLSPFGLFNQTRGTQRIETWSYLCRELKRTIPNLSYIHFIEPRFEQFHSYAEKDEFIKSWGLAPDSISLDLFREIMGDTPFFTAGGWNQDNSWGVIESGKYDAIAYGRHFLANPDFVERLKDGKPMNKYDRSRFYGPFPDDREVGYTDYPYSSDMESCAEAASQRVEI</sequence>
<dbReference type="EMBL" id="JBFMKM010000007">
    <property type="protein sequence ID" value="KAL1305493.1"/>
    <property type="molecule type" value="Genomic_DNA"/>
</dbReference>
<evidence type="ECO:0000259" key="1">
    <source>
        <dbReference type="Pfam" id="PF00724"/>
    </source>
</evidence>
<protein>
    <recommendedName>
        <fullName evidence="1">NADH:flavin oxidoreductase/NADH oxidase N-terminal domain-containing protein</fullName>
    </recommendedName>
</protein>
<dbReference type="PANTHER" id="PTHR22893:SF93">
    <property type="entry name" value="HYPOTHETICAL OXIDOREDUCTASE (EUROFUNG)"/>
    <property type="match status" value="1"/>
</dbReference>
<evidence type="ECO:0000313" key="3">
    <source>
        <dbReference type="Proteomes" id="UP001562354"/>
    </source>
</evidence>
<reference evidence="2 3" key="1">
    <citation type="submission" date="2024-07" db="EMBL/GenBank/DDBJ databases">
        <title>Draft sequence of the Neodothiora populina.</title>
        <authorList>
            <person name="Drown D.D."/>
            <person name="Schuette U.S."/>
            <person name="Buechlein A.B."/>
            <person name="Rusch D.R."/>
            <person name="Winton L.W."/>
            <person name="Adams G.A."/>
        </authorList>
    </citation>
    <scope>NUCLEOTIDE SEQUENCE [LARGE SCALE GENOMIC DNA]</scope>
    <source>
        <strain evidence="2 3">CPC 39397</strain>
    </source>
</reference>
<gene>
    <name evidence="2" type="ORF">AAFC00_002368</name>
</gene>
<proteinExistence type="predicted"/>
<dbReference type="Gene3D" id="3.20.20.70">
    <property type="entry name" value="Aldolase class I"/>
    <property type="match status" value="1"/>
</dbReference>
<dbReference type="GeneID" id="95976070"/>
<dbReference type="PANTHER" id="PTHR22893">
    <property type="entry name" value="NADH OXIDOREDUCTASE-RELATED"/>
    <property type="match status" value="1"/>
</dbReference>
<keyword evidence="3" id="KW-1185">Reference proteome</keyword>
<dbReference type="InterPro" id="IPR013785">
    <property type="entry name" value="Aldolase_TIM"/>
</dbReference>
<comment type="caution">
    <text evidence="2">The sequence shown here is derived from an EMBL/GenBank/DDBJ whole genome shotgun (WGS) entry which is preliminary data.</text>
</comment>
<dbReference type="Proteomes" id="UP001562354">
    <property type="component" value="Unassembled WGS sequence"/>
</dbReference>
<evidence type="ECO:0000313" key="2">
    <source>
        <dbReference type="EMBL" id="KAL1305493.1"/>
    </source>
</evidence>
<dbReference type="Pfam" id="PF00724">
    <property type="entry name" value="Oxidored_FMN"/>
    <property type="match status" value="1"/>
</dbReference>